<dbReference type="Proteomes" id="UP000217343">
    <property type="component" value="Chromosome"/>
</dbReference>
<evidence type="ECO:0000259" key="2">
    <source>
        <dbReference type="Pfam" id="PF01370"/>
    </source>
</evidence>
<reference evidence="3 4" key="1">
    <citation type="submission" date="2017-06" db="EMBL/GenBank/DDBJ databases">
        <title>Sequencing and comparative analysis of myxobacterial genomes.</title>
        <authorList>
            <person name="Rupp O."/>
            <person name="Goesmann A."/>
            <person name="Sogaard-Andersen L."/>
        </authorList>
    </citation>
    <scope>NUCLEOTIDE SEQUENCE [LARGE SCALE GENOMIC DNA]</scope>
    <source>
        <strain evidence="3 4">DSM 14697</strain>
    </source>
</reference>
<dbReference type="EMBL" id="CP022203">
    <property type="protein sequence ID" value="ATB47830.1"/>
    <property type="molecule type" value="Genomic_DNA"/>
</dbReference>
<dbReference type="InterPro" id="IPR036291">
    <property type="entry name" value="NAD(P)-bd_dom_sf"/>
</dbReference>
<comment type="similarity">
    <text evidence="1">Belongs to the NAD(P)-dependent epimerase/dehydratase family.</text>
</comment>
<dbReference type="OrthoDB" id="9802815at2"/>
<proteinExistence type="inferred from homology"/>
<protein>
    <submittedName>
        <fullName evidence="3">UDP-glucose 4-epimerase</fullName>
    </submittedName>
</protein>
<dbReference type="SUPFAM" id="SSF51735">
    <property type="entry name" value="NAD(P)-binding Rossmann-fold domains"/>
    <property type="match status" value="1"/>
</dbReference>
<keyword evidence="4" id="KW-1185">Reference proteome</keyword>
<feature type="domain" description="NAD-dependent epimerase/dehydratase" evidence="2">
    <location>
        <begin position="3"/>
        <end position="235"/>
    </location>
</feature>
<sequence length="314" mass="34032">MKVLVTGGAGFIGSHVCDEFLRGGHEVIALDDLSGGKRENLDPRVRLAVHDIRSREASELIKSEKPDVLCHLAAQMDVRRSVDDPSFDADVNIRGMLNLLEAARVSGVKKVIFSSTGGAIYGEQDVFPAPESHPTRPISPYGVSKASGELYLGYYRAQYGLPYVALRYANVYGPRQNPHGEAGVVAIFSQRLIAGQGCTIFGEGKQTRDFVFGPDVARANRLAFEKDYVGAINIGTGVETDINRLYALLAEAAGSSVPVTHAPGKPGEQLRSCVDNALARKVLGWEPGVDVREGLRRTIEYFRQKAAEPARIHG</sequence>
<evidence type="ECO:0000256" key="1">
    <source>
        <dbReference type="ARBA" id="ARBA00007637"/>
    </source>
</evidence>
<dbReference type="AlphaFoldDB" id="A0A250JW20"/>
<evidence type="ECO:0000313" key="4">
    <source>
        <dbReference type="Proteomes" id="UP000217343"/>
    </source>
</evidence>
<dbReference type="Gene3D" id="3.40.50.720">
    <property type="entry name" value="NAD(P)-binding Rossmann-like Domain"/>
    <property type="match status" value="1"/>
</dbReference>
<gene>
    <name evidence="3" type="ORF">MYMAC_003449</name>
</gene>
<dbReference type="InterPro" id="IPR001509">
    <property type="entry name" value="Epimerase_deHydtase"/>
</dbReference>
<dbReference type="RefSeq" id="WP_013940104.1">
    <property type="nucleotide sequence ID" value="NZ_CP022203.1"/>
</dbReference>
<evidence type="ECO:0000313" key="3">
    <source>
        <dbReference type="EMBL" id="ATB47830.1"/>
    </source>
</evidence>
<dbReference type="Pfam" id="PF01370">
    <property type="entry name" value="Epimerase"/>
    <property type="match status" value="1"/>
</dbReference>
<name>A0A250JW20_9BACT</name>
<dbReference type="PANTHER" id="PTHR43000">
    <property type="entry name" value="DTDP-D-GLUCOSE 4,6-DEHYDRATASE-RELATED"/>
    <property type="match status" value="1"/>
</dbReference>
<accession>A0A250JW20</accession>
<dbReference type="Gene3D" id="3.90.25.10">
    <property type="entry name" value="UDP-galactose 4-epimerase, domain 1"/>
    <property type="match status" value="1"/>
</dbReference>
<dbReference type="KEGG" id="mmas:MYMAC_003449"/>
<organism evidence="3 4">
    <name type="scientific">Corallococcus macrosporus DSM 14697</name>
    <dbReference type="NCBI Taxonomy" id="1189310"/>
    <lineage>
        <taxon>Bacteria</taxon>
        <taxon>Pseudomonadati</taxon>
        <taxon>Myxococcota</taxon>
        <taxon>Myxococcia</taxon>
        <taxon>Myxococcales</taxon>
        <taxon>Cystobacterineae</taxon>
        <taxon>Myxococcaceae</taxon>
        <taxon>Corallococcus</taxon>
    </lineage>
</organism>